<accession>A0A2N7VPN8</accession>
<dbReference type="RefSeq" id="WP_102646215.1">
    <property type="nucleotide sequence ID" value="NZ_PNYA01000012.1"/>
</dbReference>
<evidence type="ECO:0000256" key="6">
    <source>
        <dbReference type="SAM" id="Phobius"/>
    </source>
</evidence>
<dbReference type="PANTHER" id="PTHR43124">
    <property type="entry name" value="PURINE EFFLUX PUMP PBUE"/>
    <property type="match status" value="1"/>
</dbReference>
<evidence type="ECO:0000259" key="7">
    <source>
        <dbReference type="PROSITE" id="PS50850"/>
    </source>
</evidence>
<organism evidence="8 9">
    <name type="scientific">Trinickia dabaoshanensis</name>
    <dbReference type="NCBI Taxonomy" id="564714"/>
    <lineage>
        <taxon>Bacteria</taxon>
        <taxon>Pseudomonadati</taxon>
        <taxon>Pseudomonadota</taxon>
        <taxon>Betaproteobacteria</taxon>
        <taxon>Burkholderiales</taxon>
        <taxon>Burkholderiaceae</taxon>
        <taxon>Trinickia</taxon>
    </lineage>
</organism>
<reference evidence="8 9" key="1">
    <citation type="submission" date="2018-01" db="EMBL/GenBank/DDBJ databases">
        <title>Whole genome analyses suggest that Burkholderia sensu lato contains two further novel genera in the rhizoxinica-symbiotica group Mycetohabitans gen. nov., and Trinickia gen. nov.: implications for the evolution of diazotrophy and nodulation in the Burkholderiaceae.</title>
        <authorList>
            <person name="Estrada-de los Santos P."/>
            <person name="Palmer M."/>
            <person name="Chavez-Ramirez B."/>
            <person name="Beukes C."/>
            <person name="Steenkamp E.T."/>
            <person name="Hirsch A.M."/>
            <person name="Manyaka P."/>
            <person name="Maluk M."/>
            <person name="Lafos M."/>
            <person name="Crook M."/>
            <person name="Gross E."/>
            <person name="Simon M.F."/>
            <person name="Bueno dos Reis Junior F."/>
            <person name="Poole P.S."/>
            <person name="Venter S.N."/>
            <person name="James E.K."/>
        </authorList>
    </citation>
    <scope>NUCLEOTIDE SEQUENCE [LARGE SCALE GENOMIC DNA]</scope>
    <source>
        <strain evidence="8 9">GIMN1.004</strain>
    </source>
</reference>
<feature type="transmembrane region" description="Helical" evidence="6">
    <location>
        <begin position="107"/>
        <end position="128"/>
    </location>
</feature>
<feature type="transmembrane region" description="Helical" evidence="6">
    <location>
        <begin position="12"/>
        <end position="34"/>
    </location>
</feature>
<evidence type="ECO:0000256" key="2">
    <source>
        <dbReference type="ARBA" id="ARBA00022475"/>
    </source>
</evidence>
<evidence type="ECO:0000256" key="5">
    <source>
        <dbReference type="ARBA" id="ARBA00023136"/>
    </source>
</evidence>
<dbReference type="GO" id="GO:0005886">
    <property type="term" value="C:plasma membrane"/>
    <property type="evidence" value="ECO:0007669"/>
    <property type="project" value="UniProtKB-SubCell"/>
</dbReference>
<evidence type="ECO:0000256" key="3">
    <source>
        <dbReference type="ARBA" id="ARBA00022692"/>
    </source>
</evidence>
<feature type="transmembrane region" description="Helical" evidence="6">
    <location>
        <begin position="168"/>
        <end position="186"/>
    </location>
</feature>
<evidence type="ECO:0000313" key="9">
    <source>
        <dbReference type="Proteomes" id="UP000235616"/>
    </source>
</evidence>
<evidence type="ECO:0000313" key="8">
    <source>
        <dbReference type="EMBL" id="PMS19134.1"/>
    </source>
</evidence>
<proteinExistence type="predicted"/>
<dbReference type="AlphaFoldDB" id="A0A2N7VPN8"/>
<dbReference type="Proteomes" id="UP000235616">
    <property type="component" value="Unassembled WGS sequence"/>
</dbReference>
<dbReference type="InterPro" id="IPR036259">
    <property type="entry name" value="MFS_trans_sf"/>
</dbReference>
<dbReference type="CDD" id="cd17324">
    <property type="entry name" value="MFS_NepI_like"/>
    <property type="match status" value="1"/>
</dbReference>
<dbReference type="InterPro" id="IPR011701">
    <property type="entry name" value="MFS"/>
</dbReference>
<keyword evidence="2" id="KW-1003">Cell membrane</keyword>
<keyword evidence="5 6" id="KW-0472">Membrane</keyword>
<dbReference type="SUPFAM" id="SSF103473">
    <property type="entry name" value="MFS general substrate transporter"/>
    <property type="match status" value="1"/>
</dbReference>
<feature type="transmembrane region" description="Helical" evidence="6">
    <location>
        <begin position="307"/>
        <end position="330"/>
    </location>
</feature>
<comment type="caution">
    <text evidence="8">The sequence shown here is derived from an EMBL/GenBank/DDBJ whole genome shotgun (WGS) entry which is preliminary data.</text>
</comment>
<dbReference type="Pfam" id="PF07690">
    <property type="entry name" value="MFS_1"/>
    <property type="match status" value="2"/>
</dbReference>
<feature type="transmembrane region" description="Helical" evidence="6">
    <location>
        <begin position="373"/>
        <end position="396"/>
    </location>
</feature>
<keyword evidence="4 6" id="KW-1133">Transmembrane helix</keyword>
<feature type="transmembrane region" description="Helical" evidence="6">
    <location>
        <begin position="78"/>
        <end position="101"/>
    </location>
</feature>
<dbReference type="InterPro" id="IPR050189">
    <property type="entry name" value="MFS_Efflux_Transporters"/>
</dbReference>
<feature type="transmembrane region" description="Helical" evidence="6">
    <location>
        <begin position="140"/>
        <end position="162"/>
    </location>
</feature>
<comment type="subcellular location">
    <subcellularLocation>
        <location evidence="1">Cell membrane</location>
        <topology evidence="1">Multi-pass membrane protein</topology>
    </subcellularLocation>
</comment>
<feature type="transmembrane region" description="Helical" evidence="6">
    <location>
        <begin position="342"/>
        <end position="361"/>
    </location>
</feature>
<keyword evidence="9" id="KW-1185">Reference proteome</keyword>
<dbReference type="Gene3D" id="1.20.1250.20">
    <property type="entry name" value="MFS general substrate transporter like domains"/>
    <property type="match status" value="1"/>
</dbReference>
<protein>
    <submittedName>
        <fullName evidence="8">MFS transporter</fullName>
    </submittedName>
</protein>
<feature type="transmembrane region" description="Helical" evidence="6">
    <location>
        <begin position="282"/>
        <end position="301"/>
    </location>
</feature>
<gene>
    <name evidence="8" type="ORF">C0Z18_15095</name>
</gene>
<dbReference type="OrthoDB" id="9812221at2"/>
<name>A0A2N7VPN8_9BURK</name>
<sequence length="423" mass="44562">MYALPQKREQSLIWLLALVQFTLIMDFMVMMPLGPQIMTAFGISPAKFAAAVSAYSWCSGLSALLAATYIDRFDRRKLLLAAYLLFALSNIACACATSYPLLLASRAFAGLTGGVLGAGVMAIVADIVPAQRRGSATGIIMTGFSMAAIAGVPAGVMLGAYFHWSAPFWLLGVLTVTIAFVTLRILPPLDEHLTNVQPTLAETLPALARLLTYPRHVRAFALTFVTMLGHMLVIPFISPMLVSNHGIAPSRISWLYMAGGAATFFTSRAIGRLADRIGHRTVFRIFGVLVLVPILALTHLPDVPFSIIVPGFALLLIISSGRIVPMQAILTTVPDAQHRGAFLSANGAVQSLGTGCGAWLGGLMLSTDAAGHIVGYGVNGWVSVTLASLALVWVGYVRGAPVPGNASVAPTIPAPAPELAGEA</sequence>
<feature type="domain" description="Major facilitator superfamily (MFS) profile" evidence="7">
    <location>
        <begin position="12"/>
        <end position="402"/>
    </location>
</feature>
<dbReference type="PANTHER" id="PTHR43124:SF3">
    <property type="entry name" value="CHLORAMPHENICOL EFFLUX PUMP RV0191"/>
    <property type="match status" value="1"/>
</dbReference>
<dbReference type="PROSITE" id="PS50850">
    <property type="entry name" value="MFS"/>
    <property type="match status" value="1"/>
</dbReference>
<feature type="transmembrane region" description="Helical" evidence="6">
    <location>
        <begin position="46"/>
        <end position="66"/>
    </location>
</feature>
<dbReference type="GO" id="GO:0022857">
    <property type="term" value="F:transmembrane transporter activity"/>
    <property type="evidence" value="ECO:0007669"/>
    <property type="project" value="InterPro"/>
</dbReference>
<feature type="transmembrane region" description="Helical" evidence="6">
    <location>
        <begin position="253"/>
        <end position="270"/>
    </location>
</feature>
<evidence type="ECO:0000256" key="4">
    <source>
        <dbReference type="ARBA" id="ARBA00022989"/>
    </source>
</evidence>
<dbReference type="EMBL" id="PNYA01000012">
    <property type="protein sequence ID" value="PMS19134.1"/>
    <property type="molecule type" value="Genomic_DNA"/>
</dbReference>
<feature type="transmembrane region" description="Helical" evidence="6">
    <location>
        <begin position="219"/>
        <end position="241"/>
    </location>
</feature>
<keyword evidence="3 6" id="KW-0812">Transmembrane</keyword>
<evidence type="ECO:0000256" key="1">
    <source>
        <dbReference type="ARBA" id="ARBA00004651"/>
    </source>
</evidence>
<dbReference type="InterPro" id="IPR020846">
    <property type="entry name" value="MFS_dom"/>
</dbReference>